<dbReference type="InterPro" id="IPR016024">
    <property type="entry name" value="ARM-type_fold"/>
</dbReference>
<feature type="domain" description="Putative E3 ubiquitin-protein ligase LIN ARM repeats" evidence="4">
    <location>
        <begin position="462"/>
        <end position="623"/>
    </location>
</feature>
<gene>
    <name evidence="5" type="ORF">CDL15_Pgr004662</name>
</gene>
<feature type="region of interest" description="Disordered" evidence="1">
    <location>
        <begin position="320"/>
        <end position="342"/>
    </location>
</feature>
<dbReference type="Proteomes" id="UP000197138">
    <property type="component" value="Unassembled WGS sequence"/>
</dbReference>
<evidence type="ECO:0000313" key="5">
    <source>
        <dbReference type="EMBL" id="OWM74699.1"/>
    </source>
</evidence>
<dbReference type="InterPro" id="IPR055566">
    <property type="entry name" value="ARM_LIN"/>
</dbReference>
<evidence type="ECO:0000259" key="4">
    <source>
        <dbReference type="Pfam" id="PF23654"/>
    </source>
</evidence>
<dbReference type="PANTHER" id="PTHR35549:SF3">
    <property type="entry name" value="E3 UBIQUITIN-PROTEIN LIGASE LIN"/>
    <property type="match status" value="1"/>
</dbReference>
<reference evidence="6" key="1">
    <citation type="journal article" date="2017" name="Plant J.">
        <title>The pomegranate (Punica granatum L.) genome and the genomics of punicalagin biosynthesis.</title>
        <authorList>
            <person name="Qin G."/>
            <person name="Xu C."/>
            <person name="Ming R."/>
            <person name="Tang H."/>
            <person name="Guyot R."/>
            <person name="Kramer E.M."/>
            <person name="Hu Y."/>
            <person name="Yi X."/>
            <person name="Qi Y."/>
            <person name="Xu X."/>
            <person name="Gao Z."/>
            <person name="Pan H."/>
            <person name="Jian J."/>
            <person name="Tian Y."/>
            <person name="Yue Z."/>
            <person name="Xu Y."/>
        </authorList>
    </citation>
    <scope>NUCLEOTIDE SEQUENCE [LARGE SCALE GENOMIC DNA]</scope>
    <source>
        <strain evidence="6">cv. Dabenzi</strain>
    </source>
</reference>
<protein>
    <recommendedName>
        <fullName evidence="7">E3 ubiquitin-protein ligase LIN</fullName>
    </recommendedName>
</protein>
<dbReference type="InterPro" id="IPR011989">
    <property type="entry name" value="ARM-like"/>
</dbReference>
<organism evidence="5 6">
    <name type="scientific">Punica granatum</name>
    <name type="common">Pomegranate</name>
    <dbReference type="NCBI Taxonomy" id="22663"/>
    <lineage>
        <taxon>Eukaryota</taxon>
        <taxon>Viridiplantae</taxon>
        <taxon>Streptophyta</taxon>
        <taxon>Embryophyta</taxon>
        <taxon>Tracheophyta</taxon>
        <taxon>Spermatophyta</taxon>
        <taxon>Magnoliopsida</taxon>
        <taxon>eudicotyledons</taxon>
        <taxon>Gunneridae</taxon>
        <taxon>Pentapetalae</taxon>
        <taxon>rosids</taxon>
        <taxon>malvids</taxon>
        <taxon>Myrtales</taxon>
        <taxon>Lythraceae</taxon>
        <taxon>Punica</taxon>
    </lineage>
</organism>
<feature type="domain" description="Putative E3 ubiquitin-protein ligase LIN ARM-like" evidence="3">
    <location>
        <begin position="625"/>
        <end position="1003"/>
    </location>
</feature>
<dbReference type="PANTHER" id="PTHR35549">
    <property type="entry name" value="OS04G0584500 PROTEIN"/>
    <property type="match status" value="1"/>
</dbReference>
<feature type="compositionally biased region" description="Low complexity" evidence="1">
    <location>
        <begin position="395"/>
        <end position="406"/>
    </location>
</feature>
<comment type="caution">
    <text evidence="5">The sequence shown here is derived from an EMBL/GenBank/DDBJ whole genome shotgun (WGS) entry which is preliminary data.</text>
</comment>
<feature type="domain" description="Putative E3 ubiquitin-protein ligase LIN N-terminal" evidence="2">
    <location>
        <begin position="94"/>
        <end position="326"/>
    </location>
</feature>
<evidence type="ECO:0000313" key="6">
    <source>
        <dbReference type="Proteomes" id="UP000197138"/>
    </source>
</evidence>
<dbReference type="InterPro" id="IPR056512">
    <property type="entry name" value="LIN_N"/>
</dbReference>
<feature type="compositionally biased region" description="Polar residues" evidence="1">
    <location>
        <begin position="385"/>
        <end position="394"/>
    </location>
</feature>
<evidence type="ECO:0000256" key="1">
    <source>
        <dbReference type="SAM" id="MobiDB-lite"/>
    </source>
</evidence>
<proteinExistence type="predicted"/>
<accession>A0A218WQD1</accession>
<evidence type="ECO:0000259" key="2">
    <source>
        <dbReference type="Pfam" id="PF23568"/>
    </source>
</evidence>
<dbReference type="AlphaFoldDB" id="A0A218WQD1"/>
<dbReference type="SUPFAM" id="SSF48371">
    <property type="entry name" value="ARM repeat"/>
    <property type="match status" value="1"/>
</dbReference>
<sequence length="1010" mass="112747">MSSLQQLLAEDMFEDAKISKHWVKLKQMTGSRDEASLPIYICRDARSVSERRQPRPGRRRSSSCSERLELAQVALDSTPSRRDHRPQEAAVDEVAIKAVVSILGGYIGQYLRDQGFRATIREKCSSCLGRNRTEEIDHKGIFANLESGIESIENLVACSGSDQGAGKELRMNTLRNAIRLLNIVASLNSKDSVNSMTCGIPNSYLSACAQLYLSVVYKIEKNNRISAKHLLQVFIDSPFLARAHLLPDLWEHLFLPHLLHIKVWYSREVEFLSGSISPKKDKRAKELGRVYNNQMDVGTAHFALYYKQWLKVGAEAPPVPDVPVPSGPMYRRSRRKSSDSYSSIDKNLYQAVFGAKHDRRRSMDPELLREQNSNRKGELEGDWKGSTNAESYNYSSCDHNGSSSRSRSVKHSNPQPELWLETQRSNYFPFFPCQSLPMECSVSGNLSSSNDQIRHDESHGGLSSNLGRAILTICSSNDLTECEISVQVIAKARLSSNGDPVIEASVSRAPVVKGMVEVLFASEDDAVLELAISLLAETVAKDKTNAHIILNSDPQLEVFLRLLQRTSVFLKAAVLLYLLKPRSKQMISTEWIPLVLRVLEFGDQSQTLFTVRCAPRAAALYLLNQLLLGFDEDKSMENALEVVSLGGLGLLIRRIEAGDFQDRSNAALITLCCIRADGSCRNYVEENLNRASLLDLIQLEFNTNSRSALNLLAELLCLNRAQFLINGRTCFDRTRQIKLLEEIKSGAGVLNIMHILLIHLMKASPQERPIIAVVLLQIDLLGDLTKCSIFREEAVEAITETLDCRYCNEKVQEKAARALLMLAGHFTSKGEASAEQWLLQQSGFHEYSGDAFHSKDPVHENGTHLSEGKEEESKRWLGRTATVLLRSGHKRFLTALSSSIDNGIPVLARASLVTLSWLSVYLPCMEDKDLKSTACSIFVPQMLESINYDRALEERVLASLSLLNLAKSSGLLNLLFALTEESMSHLRNLSLVTRTASELISIITTGSKRQ</sequence>
<evidence type="ECO:0000259" key="3">
    <source>
        <dbReference type="Pfam" id="PF23628"/>
    </source>
</evidence>
<dbReference type="Pfam" id="PF23654">
    <property type="entry name" value="ARM_LIN_2nd"/>
    <property type="match status" value="1"/>
</dbReference>
<dbReference type="EMBL" id="MTKT01003655">
    <property type="protein sequence ID" value="OWM74699.1"/>
    <property type="molecule type" value="Genomic_DNA"/>
</dbReference>
<dbReference type="Pfam" id="PF23628">
    <property type="entry name" value="ARM_LIN_C"/>
    <property type="match status" value="1"/>
</dbReference>
<dbReference type="Pfam" id="PF23568">
    <property type="entry name" value="ARM_LIN"/>
    <property type="match status" value="1"/>
</dbReference>
<dbReference type="Gene3D" id="1.25.10.10">
    <property type="entry name" value="Leucine-rich Repeat Variant"/>
    <property type="match status" value="1"/>
</dbReference>
<evidence type="ECO:0008006" key="7">
    <source>
        <dbReference type="Google" id="ProtNLM"/>
    </source>
</evidence>
<feature type="region of interest" description="Disordered" evidence="1">
    <location>
        <begin position="360"/>
        <end position="415"/>
    </location>
</feature>
<feature type="compositionally biased region" description="Basic and acidic residues" evidence="1">
    <location>
        <begin position="361"/>
        <end position="383"/>
    </location>
</feature>
<name>A0A218WQD1_PUNGR</name>
<dbReference type="InterPro" id="IPR056514">
    <property type="entry name" value="ARM_LIN_2nd"/>
</dbReference>